<dbReference type="SUPFAM" id="SSF54695">
    <property type="entry name" value="POZ domain"/>
    <property type="match status" value="1"/>
</dbReference>
<feature type="coiled-coil region" evidence="1">
    <location>
        <begin position="30"/>
        <end position="61"/>
    </location>
</feature>
<evidence type="ECO:0000313" key="3">
    <source>
        <dbReference type="EMBL" id="CAE7398562.1"/>
    </source>
</evidence>
<evidence type="ECO:0000259" key="2">
    <source>
        <dbReference type="PROSITE" id="PS50097"/>
    </source>
</evidence>
<dbReference type="SMART" id="SM00225">
    <property type="entry name" value="BTB"/>
    <property type="match status" value="1"/>
</dbReference>
<accession>A0A812QQ74</accession>
<dbReference type="EMBL" id="CAJNJA010017303">
    <property type="protein sequence ID" value="CAE7398562.1"/>
    <property type="molecule type" value="Genomic_DNA"/>
</dbReference>
<feature type="domain" description="BTB" evidence="2">
    <location>
        <begin position="298"/>
        <end position="365"/>
    </location>
</feature>
<evidence type="ECO:0000313" key="4">
    <source>
        <dbReference type="Proteomes" id="UP000601435"/>
    </source>
</evidence>
<dbReference type="InterPro" id="IPR000210">
    <property type="entry name" value="BTB/POZ_dom"/>
</dbReference>
<gene>
    <name evidence="3" type="primary">BPM6</name>
    <name evidence="3" type="ORF">SNEC2469_LOCUS10890</name>
</gene>
<dbReference type="InterPro" id="IPR011333">
    <property type="entry name" value="SKP1/BTB/POZ_sf"/>
</dbReference>
<proteinExistence type="predicted"/>
<dbReference type="Pfam" id="PF00651">
    <property type="entry name" value="BTB"/>
    <property type="match status" value="1"/>
</dbReference>
<dbReference type="Gene3D" id="3.30.710.10">
    <property type="entry name" value="Potassium Channel Kv1.1, Chain A"/>
    <property type="match status" value="1"/>
</dbReference>
<dbReference type="AlphaFoldDB" id="A0A812QQ74"/>
<protein>
    <submittedName>
        <fullName evidence="3">BPM6 protein</fullName>
    </submittedName>
</protein>
<dbReference type="OrthoDB" id="426066at2759"/>
<name>A0A812QQ74_9DINO</name>
<sequence length="501" mass="56811">MTAEALRAEIEATKALTQTERARKRELQVATEEALERQRLRRQLEEHRKTLEMERADNAEEEMYRRDIDADENGDVAHPLVFGPALLPPKGCHARAFGEEHADFGHEVAKCEYTWKLNHMSWLRAAVGRQGTARSEWFQVGEYKFQFVYNPDAGFVTHHRDGFEGTENMCGSVAIITPRTLDHFTLRYSVFAKKCGKEFVQWGNMQENFKFSLHGKAVGPDVHRLGSPPTSIGVFGLSHEQLLQSEWVHDDALTLKFVLEVRPCGDYSSQVFAGEVVDVPEPTLHRDTLTLLEEAGSSDMHFRVQGEVIHAHSQVLCARSEVFKKQLNSGMQEANSKLIVIEDCNASTFKDFLKFLYTDTLPTVEDLAEEPASQSLKEDGSRHPSRMEALWAVAHKYQVERLQRWCEAQLCKQLSAERVCSVLRQAHVFEATQLEKVCLSYIKDNFAEVLGLQAYSDLMSKWPEVALKVQLYSTGVPESQAAAIVQARKVRKLEDGVEKIS</sequence>
<comment type="caution">
    <text evidence="3">The sequence shown here is derived from an EMBL/GenBank/DDBJ whole genome shotgun (WGS) entry which is preliminary data.</text>
</comment>
<dbReference type="PROSITE" id="PS50097">
    <property type="entry name" value="BTB"/>
    <property type="match status" value="1"/>
</dbReference>
<reference evidence="3" key="1">
    <citation type="submission" date="2021-02" db="EMBL/GenBank/DDBJ databases">
        <authorList>
            <person name="Dougan E. K."/>
            <person name="Rhodes N."/>
            <person name="Thang M."/>
            <person name="Chan C."/>
        </authorList>
    </citation>
    <scope>NUCLEOTIDE SEQUENCE</scope>
</reference>
<organism evidence="3 4">
    <name type="scientific">Symbiodinium necroappetens</name>
    <dbReference type="NCBI Taxonomy" id="1628268"/>
    <lineage>
        <taxon>Eukaryota</taxon>
        <taxon>Sar</taxon>
        <taxon>Alveolata</taxon>
        <taxon>Dinophyceae</taxon>
        <taxon>Suessiales</taxon>
        <taxon>Symbiodiniaceae</taxon>
        <taxon>Symbiodinium</taxon>
    </lineage>
</organism>
<evidence type="ECO:0000256" key="1">
    <source>
        <dbReference type="SAM" id="Coils"/>
    </source>
</evidence>
<keyword evidence="1" id="KW-0175">Coiled coil</keyword>
<dbReference type="Proteomes" id="UP000601435">
    <property type="component" value="Unassembled WGS sequence"/>
</dbReference>
<dbReference type="PANTHER" id="PTHR24413">
    <property type="entry name" value="SPECKLE-TYPE POZ PROTEIN"/>
    <property type="match status" value="1"/>
</dbReference>
<dbReference type="CDD" id="cd14733">
    <property type="entry name" value="BACK"/>
    <property type="match status" value="1"/>
</dbReference>
<keyword evidence="4" id="KW-1185">Reference proteome</keyword>